<keyword evidence="2" id="KW-1133">Transmembrane helix</keyword>
<comment type="caution">
    <text evidence="3">The sequence shown here is derived from an EMBL/GenBank/DDBJ whole genome shotgun (WGS) entry which is preliminary data.</text>
</comment>
<keyword evidence="2" id="KW-0812">Transmembrane</keyword>
<sequence>MSRTESMEQSFVDFVKPQIFSLRTQHSRMESLEYLHQLSLRKLHIFSDCNSTIGGCICSSISTTQSISFMLDDSIIESSHAEKGGAIAHEVSLSSTSSFSVINSNFTRCSSSSGGSFMFIIHEYLSISINHTIFTSSLSTANGGCIAIKQYQSASNFPFSVKLSDVSISDCSSEFLGGFLYLEQDQNDFEGESVISCHSIYALNCSSGYSGGFFSLCPTASVKLSVTSSTLTSLSKMTYGGFIHCVPPDTLVGQPSTFLTLEDVKVTKFDSESSGALICFEPSSVAMVCECVVKNCHFSRDSFAHSSVICQLEGTLRMESTMIVEHNPLNHAMLDLSPNTKLSLNMCQLVNTASRTMEQNYRLISGPLGPDNFVECTEVIFSANGPTCAGYVVTFDSLPNKVGELFVSCVDTSTESSFSSVADKTGNHTFSINSENREIFVNEESGRDWNLCGFQSNPCSSIHFSSRVSSRSAFSISAVGSFSPPRDPVVLASPCMRLTSGPSTEESRATLKFSLSDVPILQAPNNPFELSHLVFILETDRNDGVFFRAGQSSTHVRDILVNYAGQHRVSLFFLPHTSTSKFVIDLDVHDLPLNNLALFTSDSSISVIDSSSFEDLVFSGSSTFLGPSKNTIVRSSSFTNLQSTEPFFRLSFSTLDLSVTQFKFCQVESEALFVVDKKSVLSVFSSTFQSCTGREAGVALFTDKADTASDFNQVTMISNRAHHKEANGQAMTSLFGNDLTIRGNPQLVNIIRSRSSSFFPRVVVGDSDNVEVVDMFAQDRSVFHLVISGTDSNECGSEIDACCTLQYTIGVTNETNLKEEMTTLRPYGPFRDVSVFVGRRSILLHGRGLTEFEAPDHHDGVMLKIDDSSVVLRQIVFRMTKIDCGSFVSSTKSDIELDDCTVSLFIPSHAMSSTNSPLHSLFAVSSGSLLVSRLQSFNFQSTSLSSTLLVVDRANFKLKNTTLSSLSADSDSGLMCGTVQHTHFDLDKVRFEELQTTSNCGILNLTVIDTGSVSLTETTFFNMNITSPFISLTLSSSPSVTTQTSLVVDISSIHIKSCHGTEIAGSVLLIDNPHNIQWILAHPERGMDLNEIEWDSFAEKRGSDETRSLFISLIPPLPKYIVKESVNNDVIDCGSEQLPCSSIEFAVGRIHPHRTNAIGVVLNSPVDLKEQLSDKRCSILDGSRNTLTIVQRVVDSGAAIVVRETFELVSVDVALPPNSSSLGRDAGIIECLSGSLSVKQVTVLQTTMTGLLHRVIVLAVDTNVTISDSELSRLSTEDGIISLRYTNNTIPNFLFHNLSIVNCQPLNAVRIALAFSAEHSNVKLSDHFEKMTLDWKHPEWYSLTVGEKQASFLFDVVVHPAIWGGLGVAGLLALLILPWLLCTPAMFPIMMCCRHVRNKSTSSNHSCCCKCLLPDGGHGLKEHDPWDAIALLNGIPNEYRYATITDSKMRQQTSGEELEQQIDAIQLTRAIAADGRNNFRISDADRTSHTVSMNTARQKGKRKKNIEIEGPQHAAGHKDASTDSDSEDVLNSSDVSEESV</sequence>
<evidence type="ECO:0000313" key="4">
    <source>
        <dbReference type="Proteomes" id="UP001281761"/>
    </source>
</evidence>
<dbReference type="Proteomes" id="UP001281761">
    <property type="component" value="Unassembled WGS sequence"/>
</dbReference>
<accession>A0ABQ9XXW5</accession>
<name>A0ABQ9XXW5_9EUKA</name>
<evidence type="ECO:0000313" key="3">
    <source>
        <dbReference type="EMBL" id="KAK2956319.1"/>
    </source>
</evidence>
<evidence type="ECO:0000256" key="1">
    <source>
        <dbReference type="SAM" id="MobiDB-lite"/>
    </source>
</evidence>
<protein>
    <submittedName>
        <fullName evidence="3">Uncharacterized protein</fullName>
    </submittedName>
</protein>
<feature type="region of interest" description="Disordered" evidence="1">
    <location>
        <begin position="1482"/>
        <end position="1540"/>
    </location>
</feature>
<keyword evidence="4" id="KW-1185">Reference proteome</keyword>
<evidence type="ECO:0000256" key="2">
    <source>
        <dbReference type="SAM" id="Phobius"/>
    </source>
</evidence>
<reference evidence="3 4" key="1">
    <citation type="journal article" date="2022" name="bioRxiv">
        <title>Genomics of Preaxostyla Flagellates Illuminates Evolutionary Transitions and the Path Towards Mitochondrial Loss.</title>
        <authorList>
            <person name="Novak L.V.F."/>
            <person name="Treitli S.C."/>
            <person name="Pyrih J."/>
            <person name="Halakuc P."/>
            <person name="Pipaliya S.V."/>
            <person name="Vacek V."/>
            <person name="Brzon O."/>
            <person name="Soukal P."/>
            <person name="Eme L."/>
            <person name="Dacks J.B."/>
            <person name="Karnkowska A."/>
            <person name="Elias M."/>
            <person name="Hampl V."/>
        </authorList>
    </citation>
    <scope>NUCLEOTIDE SEQUENCE [LARGE SCALE GENOMIC DNA]</scope>
    <source>
        <strain evidence="3">NAU3</strain>
        <tissue evidence="3">Gut</tissue>
    </source>
</reference>
<keyword evidence="2" id="KW-0472">Membrane</keyword>
<proteinExistence type="predicted"/>
<dbReference type="EMBL" id="JARBJD010000057">
    <property type="protein sequence ID" value="KAK2956319.1"/>
    <property type="molecule type" value="Genomic_DNA"/>
</dbReference>
<gene>
    <name evidence="3" type="ORF">BLNAU_8686</name>
</gene>
<feature type="transmembrane region" description="Helical" evidence="2">
    <location>
        <begin position="1361"/>
        <end position="1381"/>
    </location>
</feature>
<organism evidence="3 4">
    <name type="scientific">Blattamonas nauphoetae</name>
    <dbReference type="NCBI Taxonomy" id="2049346"/>
    <lineage>
        <taxon>Eukaryota</taxon>
        <taxon>Metamonada</taxon>
        <taxon>Preaxostyla</taxon>
        <taxon>Oxymonadida</taxon>
        <taxon>Blattamonas</taxon>
    </lineage>
</organism>